<feature type="region of interest" description="Disordered" evidence="1">
    <location>
        <begin position="68"/>
        <end position="109"/>
    </location>
</feature>
<feature type="compositionally biased region" description="Gly residues" evidence="1">
    <location>
        <begin position="97"/>
        <end position="109"/>
    </location>
</feature>
<gene>
    <name evidence="2" type="ORF">O181_121675</name>
</gene>
<feature type="compositionally biased region" description="Basic and acidic residues" evidence="1">
    <location>
        <begin position="82"/>
        <end position="96"/>
    </location>
</feature>
<evidence type="ECO:0000256" key="1">
    <source>
        <dbReference type="SAM" id="MobiDB-lite"/>
    </source>
</evidence>
<protein>
    <submittedName>
        <fullName evidence="2">Uncharacterized protein</fullName>
    </submittedName>
</protein>
<dbReference type="Proteomes" id="UP000765509">
    <property type="component" value="Unassembled WGS sequence"/>
</dbReference>
<dbReference type="EMBL" id="AVOT02111286">
    <property type="protein sequence ID" value="MBW0581960.1"/>
    <property type="molecule type" value="Genomic_DNA"/>
</dbReference>
<dbReference type="AlphaFoldDB" id="A0A9Q3Q2J3"/>
<reference evidence="2" key="1">
    <citation type="submission" date="2021-03" db="EMBL/GenBank/DDBJ databases">
        <title>Draft genome sequence of rust myrtle Austropuccinia psidii MF-1, a brazilian biotype.</title>
        <authorList>
            <person name="Quecine M.C."/>
            <person name="Pachon D.M.R."/>
            <person name="Bonatelli M.L."/>
            <person name="Correr F.H."/>
            <person name="Franceschini L.M."/>
            <person name="Leite T.F."/>
            <person name="Margarido G.R.A."/>
            <person name="Almeida C.A."/>
            <person name="Ferrarezi J.A."/>
            <person name="Labate C.A."/>
        </authorList>
    </citation>
    <scope>NUCLEOTIDE SEQUENCE</scope>
    <source>
        <strain evidence="2">MF-1</strain>
    </source>
</reference>
<proteinExistence type="predicted"/>
<sequence length="109" mass="12012">MGPEGLYGHFGFDVIWGEEWLRWAQLWFGTHMTLRASGLPPLAPFGLIVLGQKGLDWPPRHLGCGTPNEKGWLWLGGPEPPGRQKDTPRPKNKDRGLGVGDMGIGQEGQ</sequence>
<keyword evidence="3" id="KW-1185">Reference proteome</keyword>
<organism evidence="2 3">
    <name type="scientific">Austropuccinia psidii MF-1</name>
    <dbReference type="NCBI Taxonomy" id="1389203"/>
    <lineage>
        <taxon>Eukaryota</taxon>
        <taxon>Fungi</taxon>
        <taxon>Dikarya</taxon>
        <taxon>Basidiomycota</taxon>
        <taxon>Pucciniomycotina</taxon>
        <taxon>Pucciniomycetes</taxon>
        <taxon>Pucciniales</taxon>
        <taxon>Sphaerophragmiaceae</taxon>
        <taxon>Austropuccinia</taxon>
    </lineage>
</organism>
<name>A0A9Q3Q2J3_9BASI</name>
<accession>A0A9Q3Q2J3</accession>
<comment type="caution">
    <text evidence="2">The sequence shown here is derived from an EMBL/GenBank/DDBJ whole genome shotgun (WGS) entry which is preliminary data.</text>
</comment>
<evidence type="ECO:0000313" key="3">
    <source>
        <dbReference type="Proteomes" id="UP000765509"/>
    </source>
</evidence>
<evidence type="ECO:0000313" key="2">
    <source>
        <dbReference type="EMBL" id="MBW0581960.1"/>
    </source>
</evidence>